<dbReference type="PANTHER" id="PTHR33527:SF53">
    <property type="entry name" value="OS10G0561000 PROTEIN"/>
    <property type="match status" value="1"/>
</dbReference>
<dbReference type="EnsemblPlants" id="ONIVA10G21020.1">
    <property type="protein sequence ID" value="ONIVA10G21020.1"/>
    <property type="gene ID" value="ONIVA10G21020"/>
</dbReference>
<reference evidence="2" key="2">
    <citation type="submission" date="2018-04" db="EMBL/GenBank/DDBJ databases">
        <title>OnivRS2 (Oryza nivara Reference Sequence Version 2).</title>
        <authorList>
            <person name="Zhang J."/>
            <person name="Kudrna D."/>
            <person name="Lee S."/>
            <person name="Talag J."/>
            <person name="Rajasekar S."/>
            <person name="Welchert J."/>
            <person name="Hsing Y.-I."/>
            <person name="Wing R.A."/>
        </authorList>
    </citation>
    <scope>NUCLEOTIDE SEQUENCE [LARGE SCALE GENOMIC DNA]</scope>
</reference>
<proteinExistence type="predicted"/>
<name>A0A0E0IWH6_ORYNI</name>
<dbReference type="eggNOG" id="ENOG502QW2W">
    <property type="taxonomic scope" value="Eukaryota"/>
</dbReference>
<dbReference type="STRING" id="4536.A0A0E0IWH6"/>
<sequence>MASSGAVALMMFHTMERELFWRLVGEHGQQPGPMRWVIALWLWLESVGHHDFVRRVAVLPAPVVLRFVDEALACLARLPRRRGGAGGAERRLAALAAAGDADPALRFLPCTNALLAEPVEGLAYFDAHRDEVMEGVSDVYRNVCRVIFDDGVAAAVAAADDDDDAEAAAFLPRDVLDALDGTPPPPPPPPMYHQYHHHAVHMAPMLPPPPPVAALNPMASPWFPVQQQEQPPPPPPPPQPHQQHGYIPLPEDYRSLFITFSRGYPIRQDDIINFFNSLYGPCVESVMVEKAAAGQLPVYGRVVLRCPSMIPVVLDGQQTAKYMIKGRHLWARIYVPSSKPN</sequence>
<dbReference type="Proteomes" id="UP000006591">
    <property type="component" value="Chromosome 10"/>
</dbReference>
<evidence type="ECO:0008006" key="4">
    <source>
        <dbReference type="Google" id="ProtNLM"/>
    </source>
</evidence>
<evidence type="ECO:0000256" key="1">
    <source>
        <dbReference type="SAM" id="MobiDB-lite"/>
    </source>
</evidence>
<keyword evidence="3" id="KW-1185">Reference proteome</keyword>
<accession>A0A0E0IWH6</accession>
<evidence type="ECO:0000313" key="2">
    <source>
        <dbReference type="EnsemblPlants" id="ONIVA10G21020.1"/>
    </source>
</evidence>
<feature type="region of interest" description="Disordered" evidence="1">
    <location>
        <begin position="223"/>
        <end position="246"/>
    </location>
</feature>
<dbReference type="OMA" id="MFHTMER"/>
<dbReference type="HOGENOM" id="CLU_049092_1_0_1"/>
<protein>
    <recommendedName>
        <fullName evidence="4">RRM domain-containing protein</fullName>
    </recommendedName>
</protein>
<organism evidence="2">
    <name type="scientific">Oryza nivara</name>
    <name type="common">Indian wild rice</name>
    <name type="synonym">Oryza sativa f. spontanea</name>
    <dbReference type="NCBI Taxonomy" id="4536"/>
    <lineage>
        <taxon>Eukaryota</taxon>
        <taxon>Viridiplantae</taxon>
        <taxon>Streptophyta</taxon>
        <taxon>Embryophyta</taxon>
        <taxon>Tracheophyta</taxon>
        <taxon>Spermatophyta</taxon>
        <taxon>Magnoliopsida</taxon>
        <taxon>Liliopsida</taxon>
        <taxon>Poales</taxon>
        <taxon>Poaceae</taxon>
        <taxon>BOP clade</taxon>
        <taxon>Oryzoideae</taxon>
        <taxon>Oryzeae</taxon>
        <taxon>Oryzinae</taxon>
        <taxon>Oryza</taxon>
    </lineage>
</organism>
<dbReference type="Gramene" id="ONIVA10G21020.1">
    <property type="protein sequence ID" value="ONIVA10G21020.1"/>
    <property type="gene ID" value="ONIVA10G21020"/>
</dbReference>
<evidence type="ECO:0000313" key="3">
    <source>
        <dbReference type="Proteomes" id="UP000006591"/>
    </source>
</evidence>
<dbReference type="PANTHER" id="PTHR33527">
    <property type="entry name" value="OS07G0274300 PROTEIN"/>
    <property type="match status" value="1"/>
</dbReference>
<reference evidence="2" key="1">
    <citation type="submission" date="2015-04" db="UniProtKB">
        <authorList>
            <consortium name="EnsemblPlants"/>
        </authorList>
    </citation>
    <scope>IDENTIFICATION</scope>
    <source>
        <strain evidence="2">SL10</strain>
    </source>
</reference>
<feature type="compositionally biased region" description="Pro residues" evidence="1">
    <location>
        <begin position="230"/>
        <end position="240"/>
    </location>
</feature>
<dbReference type="AlphaFoldDB" id="A0A0E0IWH6"/>